<dbReference type="InterPro" id="IPR012337">
    <property type="entry name" value="RNaseH-like_sf"/>
</dbReference>
<dbReference type="GO" id="GO:0008270">
    <property type="term" value="F:zinc ion binding"/>
    <property type="evidence" value="ECO:0007669"/>
    <property type="project" value="UniProtKB-KW"/>
</dbReference>
<evidence type="ECO:0000259" key="6">
    <source>
        <dbReference type="Pfam" id="PF05699"/>
    </source>
</evidence>
<evidence type="ECO:0000313" key="7">
    <source>
        <dbReference type="EMBL" id="KAH9629866.1"/>
    </source>
</evidence>
<gene>
    <name evidence="7" type="ORF">HF086_006550</name>
</gene>
<keyword evidence="5" id="KW-0539">Nucleus</keyword>
<dbReference type="EMBL" id="JACEFF010000849">
    <property type="protein sequence ID" value="KAH9629866.1"/>
    <property type="molecule type" value="Genomic_DNA"/>
</dbReference>
<dbReference type="PANTHER" id="PTHR46481:SF10">
    <property type="entry name" value="ZINC FINGER BED DOMAIN-CONTAINING PROTEIN 39"/>
    <property type="match status" value="1"/>
</dbReference>
<dbReference type="Pfam" id="PF05699">
    <property type="entry name" value="Dimer_Tnp_hAT"/>
    <property type="match status" value="1"/>
</dbReference>
<dbReference type="InterPro" id="IPR008906">
    <property type="entry name" value="HATC_C_dom"/>
</dbReference>
<accession>A0A922S9D5</accession>
<name>A0A922S9D5_SPOEX</name>
<evidence type="ECO:0000256" key="3">
    <source>
        <dbReference type="ARBA" id="ARBA00022771"/>
    </source>
</evidence>
<organism evidence="7 8">
    <name type="scientific">Spodoptera exigua</name>
    <name type="common">Beet armyworm</name>
    <name type="synonym">Noctua fulgens</name>
    <dbReference type="NCBI Taxonomy" id="7107"/>
    <lineage>
        <taxon>Eukaryota</taxon>
        <taxon>Metazoa</taxon>
        <taxon>Ecdysozoa</taxon>
        <taxon>Arthropoda</taxon>
        <taxon>Hexapoda</taxon>
        <taxon>Insecta</taxon>
        <taxon>Pterygota</taxon>
        <taxon>Neoptera</taxon>
        <taxon>Endopterygota</taxon>
        <taxon>Lepidoptera</taxon>
        <taxon>Glossata</taxon>
        <taxon>Ditrysia</taxon>
        <taxon>Noctuoidea</taxon>
        <taxon>Noctuidae</taxon>
        <taxon>Amphipyrinae</taxon>
        <taxon>Spodoptera</taxon>
    </lineage>
</organism>
<comment type="caution">
    <text evidence="7">The sequence shown here is derived from an EMBL/GenBank/DDBJ whole genome shotgun (WGS) entry which is preliminary data.</text>
</comment>
<dbReference type="Proteomes" id="UP000814243">
    <property type="component" value="Unassembled WGS sequence"/>
</dbReference>
<proteinExistence type="predicted"/>
<evidence type="ECO:0000256" key="2">
    <source>
        <dbReference type="ARBA" id="ARBA00022723"/>
    </source>
</evidence>
<dbReference type="PANTHER" id="PTHR46481">
    <property type="entry name" value="ZINC FINGER BED DOMAIN-CONTAINING PROTEIN 4"/>
    <property type="match status" value="1"/>
</dbReference>
<keyword evidence="3" id="KW-0863">Zinc-finger</keyword>
<sequence>MNINLHSPDLNKKEHINLGLARIEGSATAIKCANVLETRLQEFDLSLEDDISGLTSDGAAVMIKMGKCLPVHHQLCYAHAIQLAVLDVLYKKKSVVDERSCGDDEGMEMEGINLHQSDLDEEDGILVETENRQQSYVSNQHYKDIIQKVRKVVKLFRKSATKNDVMLQKYVKEKFGWDLCVILDCKTRWSSLCNMIDRFLELYECIQKALLDLKSDIRFTDEEITSLTQLKDLLETVKGVVEVLCLEDATLLTADTTFKCVLKYLNDAQEFFDDESLFPKPTVEFIKGIVMKIAFDDDDNVPLASHVNLPIPAPAFRSFKEELLHKLKPTKSNAAPTLFASNLEKEKMVLCEMALHENGGGRGKLLTMAYNAFITTKPTSVESERAFSTAGYFCNKIRSRLNDSSLDALIFLRSHFL</sequence>
<feature type="domain" description="HAT C-terminal dimerisation" evidence="6">
    <location>
        <begin position="366"/>
        <end position="414"/>
    </location>
</feature>
<feature type="non-terminal residue" evidence="7">
    <location>
        <position position="1"/>
    </location>
</feature>
<evidence type="ECO:0000256" key="4">
    <source>
        <dbReference type="ARBA" id="ARBA00022833"/>
    </source>
</evidence>
<evidence type="ECO:0000313" key="8">
    <source>
        <dbReference type="Proteomes" id="UP000814243"/>
    </source>
</evidence>
<evidence type="ECO:0000256" key="1">
    <source>
        <dbReference type="ARBA" id="ARBA00004123"/>
    </source>
</evidence>
<keyword evidence="2" id="KW-0479">Metal-binding</keyword>
<keyword evidence="4" id="KW-0862">Zinc</keyword>
<evidence type="ECO:0000256" key="5">
    <source>
        <dbReference type="ARBA" id="ARBA00023242"/>
    </source>
</evidence>
<dbReference type="GO" id="GO:0005634">
    <property type="term" value="C:nucleus"/>
    <property type="evidence" value="ECO:0007669"/>
    <property type="project" value="UniProtKB-SubCell"/>
</dbReference>
<dbReference type="AlphaFoldDB" id="A0A922S9D5"/>
<dbReference type="InterPro" id="IPR052035">
    <property type="entry name" value="ZnF_BED_domain_contain"/>
</dbReference>
<comment type="subcellular location">
    <subcellularLocation>
        <location evidence="1">Nucleus</location>
    </subcellularLocation>
</comment>
<dbReference type="GO" id="GO:0046983">
    <property type="term" value="F:protein dimerization activity"/>
    <property type="evidence" value="ECO:0007669"/>
    <property type="project" value="InterPro"/>
</dbReference>
<dbReference type="SUPFAM" id="SSF53098">
    <property type="entry name" value="Ribonuclease H-like"/>
    <property type="match status" value="1"/>
</dbReference>
<protein>
    <recommendedName>
        <fullName evidence="6">HAT C-terminal dimerisation domain-containing protein</fullName>
    </recommendedName>
</protein>
<reference evidence="7" key="1">
    <citation type="journal article" date="2021" name="G3 (Bethesda)">
        <title>Genome and transcriptome analysis of the beet armyworm Spodoptera exigua reveals targets for pest control. .</title>
        <authorList>
            <person name="Simon S."/>
            <person name="Breeschoten T."/>
            <person name="Jansen H.J."/>
            <person name="Dirks R.P."/>
            <person name="Schranz M.E."/>
            <person name="Ros V.I.D."/>
        </authorList>
    </citation>
    <scope>NUCLEOTIDE SEQUENCE</scope>
    <source>
        <strain evidence="7">TB_SE_WUR_2020</strain>
    </source>
</reference>